<evidence type="ECO:0000256" key="9">
    <source>
        <dbReference type="ARBA" id="ARBA00022898"/>
    </source>
</evidence>
<keyword evidence="14" id="KW-0032">Aminotransferase</keyword>
<evidence type="ECO:0000256" key="8">
    <source>
        <dbReference type="ARBA" id="ARBA00014472"/>
    </source>
</evidence>
<accession>A0A0D6JIA5</accession>
<proteinExistence type="inferred from homology"/>
<dbReference type="EMBL" id="LN829119">
    <property type="protein sequence ID" value="CPR21601.1"/>
    <property type="molecule type" value="Genomic_DNA"/>
</dbReference>
<dbReference type="GO" id="GO:0009082">
    <property type="term" value="P:branched-chain amino acid biosynthetic process"/>
    <property type="evidence" value="ECO:0007669"/>
    <property type="project" value="UniProtKB-KW"/>
</dbReference>
<dbReference type="InterPro" id="IPR036038">
    <property type="entry name" value="Aminotransferase-like"/>
</dbReference>
<dbReference type="InterPro" id="IPR043132">
    <property type="entry name" value="BCAT-like_C"/>
</dbReference>
<comment type="pathway">
    <text evidence="3">Amino-acid biosynthesis; L-isoleucine biosynthesis; L-isoleucine from 2-oxobutanoate: step 4/4.</text>
</comment>
<dbReference type="Pfam" id="PF01063">
    <property type="entry name" value="Aminotran_4"/>
    <property type="match status" value="1"/>
</dbReference>
<dbReference type="CDD" id="cd01558">
    <property type="entry name" value="D-AAT_like"/>
    <property type="match status" value="1"/>
</dbReference>
<evidence type="ECO:0000256" key="13">
    <source>
        <dbReference type="ARBA" id="ARBA00049229"/>
    </source>
</evidence>
<evidence type="ECO:0000256" key="4">
    <source>
        <dbReference type="ARBA" id="ARBA00004931"/>
    </source>
</evidence>
<evidence type="ECO:0000256" key="10">
    <source>
        <dbReference type="ARBA" id="ARBA00023304"/>
    </source>
</evidence>
<comment type="catalytic activity">
    <reaction evidence="12">
        <text>L-isoleucine + 2-oxoglutarate = (S)-3-methyl-2-oxopentanoate + L-glutamate</text>
        <dbReference type="Rhea" id="RHEA:24801"/>
        <dbReference type="ChEBI" id="CHEBI:16810"/>
        <dbReference type="ChEBI" id="CHEBI:29985"/>
        <dbReference type="ChEBI" id="CHEBI:35146"/>
        <dbReference type="ChEBI" id="CHEBI:58045"/>
        <dbReference type="EC" id="2.6.1.42"/>
    </reaction>
</comment>
<name>A0A0D6JIA5_9HYPH</name>
<dbReference type="KEGG" id="fil:BN1229_v1_2792"/>
<evidence type="ECO:0000256" key="2">
    <source>
        <dbReference type="ARBA" id="ARBA00003109"/>
    </source>
</evidence>
<protein>
    <recommendedName>
        <fullName evidence="8">Probable branched-chain-amino-acid aminotransferase</fullName>
        <ecNumber evidence="7">2.6.1.42</ecNumber>
    </recommendedName>
</protein>
<comment type="function">
    <text evidence="2">Acts on leucine, isoleucine and valine.</text>
</comment>
<dbReference type="NCBIfam" id="NF005209">
    <property type="entry name" value="PRK06680.1"/>
    <property type="match status" value="1"/>
</dbReference>
<dbReference type="Gene3D" id="3.30.470.10">
    <property type="match status" value="1"/>
</dbReference>
<dbReference type="InterPro" id="IPR043131">
    <property type="entry name" value="BCAT-like_N"/>
</dbReference>
<comment type="similarity">
    <text evidence="6">Belongs to the class-IV pyridoxal-phosphate-dependent aminotransferase family.</text>
</comment>
<dbReference type="OrthoDB" id="9805628at2"/>
<keyword evidence="9" id="KW-0663">Pyridoxal phosphate</keyword>
<comment type="pathway">
    <text evidence="4">Amino-acid biosynthesis; L-valine biosynthesis; L-valine from pyruvate: step 4/4.</text>
</comment>
<evidence type="ECO:0000313" key="14">
    <source>
        <dbReference type="EMBL" id="CPR21601.1"/>
    </source>
</evidence>
<dbReference type="PANTHER" id="PTHR42743">
    <property type="entry name" value="AMINO-ACID AMINOTRANSFERASE"/>
    <property type="match status" value="1"/>
</dbReference>
<dbReference type="SUPFAM" id="SSF56752">
    <property type="entry name" value="D-aminoacid aminotransferase-like PLP-dependent enzymes"/>
    <property type="match status" value="1"/>
</dbReference>
<dbReference type="PANTHER" id="PTHR42743:SF11">
    <property type="entry name" value="AMINODEOXYCHORISMATE LYASE"/>
    <property type="match status" value="1"/>
</dbReference>
<dbReference type="AlphaFoldDB" id="A0A0D6JIA5"/>
<dbReference type="GO" id="GO:0005829">
    <property type="term" value="C:cytosol"/>
    <property type="evidence" value="ECO:0007669"/>
    <property type="project" value="TreeGrafter"/>
</dbReference>
<dbReference type="Proteomes" id="UP000033187">
    <property type="component" value="Chromosome 1"/>
</dbReference>
<evidence type="ECO:0000256" key="5">
    <source>
        <dbReference type="ARBA" id="ARBA00005072"/>
    </source>
</evidence>
<dbReference type="InterPro" id="IPR050571">
    <property type="entry name" value="Class-IV_PLP-Dep_Aminotrnsfr"/>
</dbReference>
<dbReference type="GO" id="GO:0004084">
    <property type="term" value="F:branched-chain-amino-acid transaminase activity"/>
    <property type="evidence" value="ECO:0007669"/>
    <property type="project" value="UniProtKB-EC"/>
</dbReference>
<keyword evidence="15" id="KW-1185">Reference proteome</keyword>
<evidence type="ECO:0000256" key="12">
    <source>
        <dbReference type="ARBA" id="ARBA00048798"/>
    </source>
</evidence>
<dbReference type="EC" id="2.6.1.42" evidence="7"/>
<evidence type="ECO:0000256" key="1">
    <source>
        <dbReference type="ARBA" id="ARBA00001933"/>
    </source>
</evidence>
<evidence type="ECO:0000256" key="3">
    <source>
        <dbReference type="ARBA" id="ARBA00004824"/>
    </source>
</evidence>
<dbReference type="KEGG" id="fiy:BN1229_v1_3121"/>
<evidence type="ECO:0000313" key="15">
    <source>
        <dbReference type="Proteomes" id="UP000033187"/>
    </source>
</evidence>
<comment type="cofactor">
    <cofactor evidence="1">
        <name>pyridoxal 5'-phosphate</name>
        <dbReference type="ChEBI" id="CHEBI:597326"/>
    </cofactor>
</comment>
<keyword evidence="10" id="KW-0100">Branched-chain amino acid biosynthesis</keyword>
<dbReference type="FunFam" id="3.20.10.10:FF:000002">
    <property type="entry name" value="D-alanine aminotransferase"/>
    <property type="match status" value="1"/>
</dbReference>
<dbReference type="InterPro" id="IPR001544">
    <property type="entry name" value="Aminotrans_IV"/>
</dbReference>
<dbReference type="Gene3D" id="3.20.10.10">
    <property type="entry name" value="D-amino Acid Aminotransferase, subunit A, domain 2"/>
    <property type="match status" value="1"/>
</dbReference>
<organism evidence="14 15">
    <name type="scientific">Candidatus Filomicrobium marinum</name>
    <dbReference type="NCBI Taxonomy" id="1608628"/>
    <lineage>
        <taxon>Bacteria</taxon>
        <taxon>Pseudomonadati</taxon>
        <taxon>Pseudomonadota</taxon>
        <taxon>Alphaproteobacteria</taxon>
        <taxon>Hyphomicrobiales</taxon>
        <taxon>Hyphomicrobiaceae</taxon>
        <taxon>Filomicrobium</taxon>
    </lineage>
</organism>
<comment type="catalytic activity">
    <reaction evidence="11">
        <text>L-valine + 2-oxoglutarate = 3-methyl-2-oxobutanoate + L-glutamate</text>
        <dbReference type="Rhea" id="RHEA:24813"/>
        <dbReference type="ChEBI" id="CHEBI:11851"/>
        <dbReference type="ChEBI" id="CHEBI:16810"/>
        <dbReference type="ChEBI" id="CHEBI:29985"/>
        <dbReference type="ChEBI" id="CHEBI:57762"/>
        <dbReference type="EC" id="2.6.1.42"/>
    </reaction>
</comment>
<gene>
    <name evidence="14" type="ORF">YBN1229_v1_3121</name>
</gene>
<evidence type="ECO:0000256" key="6">
    <source>
        <dbReference type="ARBA" id="ARBA00009320"/>
    </source>
</evidence>
<comment type="catalytic activity">
    <reaction evidence="13">
        <text>L-leucine + 2-oxoglutarate = 4-methyl-2-oxopentanoate + L-glutamate</text>
        <dbReference type="Rhea" id="RHEA:18321"/>
        <dbReference type="ChEBI" id="CHEBI:16810"/>
        <dbReference type="ChEBI" id="CHEBI:17865"/>
        <dbReference type="ChEBI" id="CHEBI:29985"/>
        <dbReference type="ChEBI" id="CHEBI:57427"/>
        <dbReference type="EC" id="2.6.1.42"/>
    </reaction>
</comment>
<dbReference type="RefSeq" id="WP_046478585.1">
    <property type="nucleotide sequence ID" value="NZ_LN829118.1"/>
</dbReference>
<dbReference type="GO" id="GO:0008652">
    <property type="term" value="P:amino acid biosynthetic process"/>
    <property type="evidence" value="ECO:0007669"/>
    <property type="project" value="UniProtKB-ARBA"/>
</dbReference>
<sequence length="301" mass="33262">MTRVIYVNGRYLPYHDAKVHVEDRGFQLADAVYEVIEVSDNSLVDATRHLTRLWRSLSELSISPPMSEPALRHVMGQTIRRNRVRNGLVYLQVSRGESPRDFLFPDPPVPPTLVCLARATIPAQVDQRAETGIHIITMPETRWKRCDIKTVMLLPACLAKQQAHAQSASEAWFVDAEGLITEGASSNAWIVDRSGRLLTRPLDNTILPGITRRTVMDTAASLGLVVEESPFTVAEALDAAEAFITSATNTVMPVIMIDGQRISSGTPGPLCRQLRRSFARVAEHSPVGYVPSKLENQAFAP</sequence>
<evidence type="ECO:0000256" key="7">
    <source>
        <dbReference type="ARBA" id="ARBA00013053"/>
    </source>
</evidence>
<keyword evidence="14" id="KW-0808">Transferase</keyword>
<reference evidence="15" key="1">
    <citation type="submission" date="2015-02" db="EMBL/GenBank/DDBJ databases">
        <authorList>
            <person name="Chooi Y.-H."/>
        </authorList>
    </citation>
    <scope>NUCLEOTIDE SEQUENCE [LARGE SCALE GENOMIC DNA]</scope>
    <source>
        <strain evidence="15">strain Y</strain>
    </source>
</reference>
<comment type="pathway">
    <text evidence="5">Amino-acid biosynthesis; L-leucine biosynthesis; L-leucine from 3-methyl-2-oxobutanoate: step 4/4.</text>
</comment>
<evidence type="ECO:0000256" key="11">
    <source>
        <dbReference type="ARBA" id="ARBA00048212"/>
    </source>
</evidence>
<keyword evidence="10" id="KW-0028">Amino-acid biosynthesis</keyword>